<evidence type="ECO:0000313" key="2">
    <source>
        <dbReference type="EMBL" id="PWK40224.1"/>
    </source>
</evidence>
<keyword evidence="3" id="KW-1185">Reference proteome</keyword>
<comment type="caution">
    <text evidence="2">The sequence shown here is derived from an EMBL/GenBank/DDBJ whole genome shotgun (WGS) entry which is preliminary data.</text>
</comment>
<evidence type="ECO:0000259" key="1">
    <source>
        <dbReference type="PROSITE" id="PS51462"/>
    </source>
</evidence>
<dbReference type="Proteomes" id="UP000245697">
    <property type="component" value="Unassembled WGS sequence"/>
</dbReference>
<sequence>MPLSSWWLARWDPAMDFIDKIAWIEVRDGAILSTRSVGRDVYYLPGGKREAGEADVDTLVREVREELSVAIIAAGAVHVGTFQAQAHGHPDGTIVRMTCYTAGFEGVLRADHEIEEIAWLTYADRERVSPVDQMIFDEWYRTGLLRPATTGGPVPG</sequence>
<dbReference type="Pfam" id="PF00293">
    <property type="entry name" value="NUDIX"/>
    <property type="match status" value="1"/>
</dbReference>
<dbReference type="AlphaFoldDB" id="A0A316F5W1"/>
<dbReference type="Gene3D" id="3.90.79.10">
    <property type="entry name" value="Nucleoside Triphosphate Pyrophosphohydrolase"/>
    <property type="match status" value="1"/>
</dbReference>
<name>A0A316F5W1_9ACTN</name>
<dbReference type="PROSITE" id="PS51462">
    <property type="entry name" value="NUDIX"/>
    <property type="match status" value="1"/>
</dbReference>
<proteinExistence type="predicted"/>
<reference evidence="2 3" key="1">
    <citation type="submission" date="2018-05" db="EMBL/GenBank/DDBJ databases">
        <title>Genomic Encyclopedia of Archaeal and Bacterial Type Strains, Phase II (KMG-II): from individual species to whole genera.</title>
        <authorList>
            <person name="Goeker M."/>
        </authorList>
    </citation>
    <scope>NUCLEOTIDE SEQUENCE [LARGE SCALE GENOMIC DNA]</scope>
    <source>
        <strain evidence="2 3">DSM 45184</strain>
    </source>
</reference>
<dbReference type="SUPFAM" id="SSF55811">
    <property type="entry name" value="Nudix"/>
    <property type="match status" value="1"/>
</dbReference>
<organism evidence="2 3">
    <name type="scientific">Actinoplanes xinjiangensis</name>
    <dbReference type="NCBI Taxonomy" id="512350"/>
    <lineage>
        <taxon>Bacteria</taxon>
        <taxon>Bacillati</taxon>
        <taxon>Actinomycetota</taxon>
        <taxon>Actinomycetes</taxon>
        <taxon>Micromonosporales</taxon>
        <taxon>Micromonosporaceae</taxon>
        <taxon>Actinoplanes</taxon>
    </lineage>
</organism>
<dbReference type="CDD" id="cd04690">
    <property type="entry name" value="NUDIX_Hydrolase"/>
    <property type="match status" value="1"/>
</dbReference>
<feature type="domain" description="Nudix hydrolase" evidence="1">
    <location>
        <begin position="15"/>
        <end position="146"/>
    </location>
</feature>
<gene>
    <name evidence="2" type="ORF">BC793_120163</name>
</gene>
<dbReference type="EMBL" id="QGGR01000020">
    <property type="protein sequence ID" value="PWK40224.1"/>
    <property type="molecule type" value="Genomic_DNA"/>
</dbReference>
<evidence type="ECO:0000313" key="3">
    <source>
        <dbReference type="Proteomes" id="UP000245697"/>
    </source>
</evidence>
<dbReference type="InterPro" id="IPR000086">
    <property type="entry name" value="NUDIX_hydrolase_dom"/>
</dbReference>
<accession>A0A316F5W1</accession>
<dbReference type="InterPro" id="IPR015797">
    <property type="entry name" value="NUDIX_hydrolase-like_dom_sf"/>
</dbReference>
<protein>
    <submittedName>
        <fullName evidence="2">NUDIX domain-containing protein</fullName>
    </submittedName>
</protein>